<evidence type="ECO:0000256" key="8">
    <source>
        <dbReference type="SAM" id="MobiDB-lite"/>
    </source>
</evidence>
<dbReference type="GO" id="GO:0019934">
    <property type="term" value="P:cGMP-mediated signaling"/>
    <property type="evidence" value="ECO:0007669"/>
    <property type="project" value="TreeGrafter"/>
</dbReference>
<evidence type="ECO:0000256" key="2">
    <source>
        <dbReference type="ARBA" id="ARBA00009041"/>
    </source>
</evidence>
<dbReference type="RefSeq" id="XP_022072633.1">
    <property type="nucleotide sequence ID" value="XM_022216941.2"/>
</dbReference>
<evidence type="ECO:0000256" key="7">
    <source>
        <dbReference type="RuleBase" id="RU003686"/>
    </source>
</evidence>
<dbReference type="SMART" id="SM00183">
    <property type="entry name" value="NAT_PEP"/>
    <property type="match status" value="1"/>
</dbReference>
<evidence type="ECO:0000256" key="4">
    <source>
        <dbReference type="ARBA" id="ARBA00022729"/>
    </source>
</evidence>
<keyword evidence="4 9" id="KW-0732">Signal</keyword>
<name>A0A3Q1FAX4_9TELE</name>
<reference evidence="10" key="2">
    <citation type="submission" date="2025-09" db="UniProtKB">
        <authorList>
            <consortium name="Ensembl"/>
        </authorList>
    </citation>
    <scope>IDENTIFICATION</scope>
</reference>
<dbReference type="PANTHER" id="PTHR14066:SF10">
    <property type="entry name" value="NATRIURETIC PEPTIDES B"/>
    <property type="match status" value="1"/>
</dbReference>
<accession>A0A3Q1FAX4</accession>
<dbReference type="GO" id="GO:0006182">
    <property type="term" value="P:cGMP biosynthetic process"/>
    <property type="evidence" value="ECO:0007669"/>
    <property type="project" value="TreeGrafter"/>
</dbReference>
<keyword evidence="6" id="KW-1015">Disulfide bond</keyword>
<evidence type="ECO:0000313" key="11">
    <source>
        <dbReference type="Proteomes" id="UP000257200"/>
    </source>
</evidence>
<dbReference type="GO" id="GO:0097746">
    <property type="term" value="P:blood vessel diameter maintenance"/>
    <property type="evidence" value="ECO:0007669"/>
    <property type="project" value="UniProtKB-KW"/>
</dbReference>
<dbReference type="PROSITE" id="PS00263">
    <property type="entry name" value="NATRIURETIC_PEPTIDE"/>
    <property type="match status" value="1"/>
</dbReference>
<dbReference type="AlphaFoldDB" id="A0A3Q1FAX4"/>
<dbReference type="GeneTree" id="ENSGT00940000154513"/>
<dbReference type="GO" id="GO:0051427">
    <property type="term" value="F:hormone receptor binding"/>
    <property type="evidence" value="ECO:0007669"/>
    <property type="project" value="TreeGrafter"/>
</dbReference>
<dbReference type="Proteomes" id="UP000257200">
    <property type="component" value="Unplaced"/>
</dbReference>
<dbReference type="GO" id="GO:0005737">
    <property type="term" value="C:cytoplasm"/>
    <property type="evidence" value="ECO:0007669"/>
    <property type="project" value="TreeGrafter"/>
</dbReference>
<dbReference type="InterPro" id="IPR002408">
    <property type="entry name" value="Natriuretic_peptide_brain"/>
</dbReference>
<dbReference type="Pfam" id="PF00212">
    <property type="entry name" value="ANP"/>
    <property type="match status" value="1"/>
</dbReference>
<dbReference type="GO" id="GO:0007218">
    <property type="term" value="P:neuropeptide signaling pathway"/>
    <property type="evidence" value="ECO:0007669"/>
    <property type="project" value="TreeGrafter"/>
</dbReference>
<sequence>MNTSSSHRNMHLSSILLFGLLLILNLPLSSAYPISSGLSDADMGTLKMLLHRLEESISEQPTMDQRNPADEDSLDGLSKENAADRHNPQPQLNEAVIREFLSVKNLKSLGKDSSRRSSGCFGRRMDRIDSMSSLGCNIVGRNSKFH</sequence>
<keyword evidence="11" id="KW-1185">Reference proteome</keyword>
<dbReference type="InParanoid" id="A0A3Q1FAX4"/>
<dbReference type="InterPro" id="IPR000663">
    <property type="entry name" value="Natr_peptide"/>
</dbReference>
<feature type="region of interest" description="Disordered" evidence="8">
    <location>
        <begin position="55"/>
        <end position="94"/>
    </location>
</feature>
<feature type="signal peptide" evidence="9">
    <location>
        <begin position="1"/>
        <end position="31"/>
    </location>
</feature>
<keyword evidence="3" id="KW-0964">Secreted</keyword>
<dbReference type="InterPro" id="IPR050787">
    <property type="entry name" value="Natriuretic_peptide"/>
</dbReference>
<evidence type="ECO:0000313" key="10">
    <source>
        <dbReference type="Ensembl" id="ENSAPOP00000013459.1"/>
    </source>
</evidence>
<feature type="compositionally biased region" description="Basic and acidic residues" evidence="8">
    <location>
        <begin position="77"/>
        <end position="87"/>
    </location>
</feature>
<organism evidence="10 11">
    <name type="scientific">Acanthochromis polyacanthus</name>
    <name type="common">spiny chromis</name>
    <dbReference type="NCBI Taxonomy" id="80966"/>
    <lineage>
        <taxon>Eukaryota</taxon>
        <taxon>Metazoa</taxon>
        <taxon>Chordata</taxon>
        <taxon>Craniata</taxon>
        <taxon>Vertebrata</taxon>
        <taxon>Euteleostomi</taxon>
        <taxon>Actinopterygii</taxon>
        <taxon>Neopterygii</taxon>
        <taxon>Teleostei</taxon>
        <taxon>Neoteleostei</taxon>
        <taxon>Acanthomorphata</taxon>
        <taxon>Ovalentaria</taxon>
        <taxon>Pomacentridae</taxon>
        <taxon>Acanthochromis</taxon>
    </lineage>
</organism>
<dbReference type="PANTHER" id="PTHR14066">
    <property type="entry name" value="ATRIAL NATRIURETIC FACTOR PRECURSOR"/>
    <property type="match status" value="1"/>
</dbReference>
<keyword evidence="5 7" id="KW-0838">Vasoactive</keyword>
<dbReference type="InterPro" id="IPR030480">
    <property type="entry name" value="Natr_peptide_CS"/>
</dbReference>
<proteinExistence type="inferred from homology"/>
<evidence type="ECO:0000256" key="1">
    <source>
        <dbReference type="ARBA" id="ARBA00004613"/>
    </source>
</evidence>
<dbReference type="STRING" id="80966.ENSAPOP00000013459"/>
<evidence type="ECO:0000256" key="3">
    <source>
        <dbReference type="ARBA" id="ARBA00022525"/>
    </source>
</evidence>
<dbReference type="PRINTS" id="PR00712">
    <property type="entry name" value="BNATPEPTIDE"/>
</dbReference>
<dbReference type="OrthoDB" id="9892281at2759"/>
<dbReference type="GO" id="GO:0005179">
    <property type="term" value="F:hormone activity"/>
    <property type="evidence" value="ECO:0007669"/>
    <property type="project" value="InterPro"/>
</dbReference>
<dbReference type="GO" id="GO:0003085">
    <property type="term" value="P:negative regulation of systemic arterial blood pressure"/>
    <property type="evidence" value="ECO:0007669"/>
    <property type="project" value="TreeGrafter"/>
</dbReference>
<dbReference type="GeneID" id="110967368"/>
<comment type="similarity">
    <text evidence="2 7">Belongs to the natriuretic peptide family.</text>
</comment>
<evidence type="ECO:0000256" key="5">
    <source>
        <dbReference type="ARBA" id="ARBA00022858"/>
    </source>
</evidence>
<reference evidence="10" key="1">
    <citation type="submission" date="2025-08" db="UniProtKB">
        <authorList>
            <consortium name="Ensembl"/>
        </authorList>
    </citation>
    <scope>IDENTIFICATION</scope>
</reference>
<dbReference type="GO" id="GO:0005615">
    <property type="term" value="C:extracellular space"/>
    <property type="evidence" value="ECO:0007669"/>
    <property type="project" value="TreeGrafter"/>
</dbReference>
<evidence type="ECO:0000256" key="9">
    <source>
        <dbReference type="SAM" id="SignalP"/>
    </source>
</evidence>
<dbReference type="GO" id="GO:0007168">
    <property type="term" value="P:receptor guanylyl cyclase signaling pathway"/>
    <property type="evidence" value="ECO:0007669"/>
    <property type="project" value="TreeGrafter"/>
</dbReference>
<evidence type="ECO:0000256" key="6">
    <source>
        <dbReference type="ARBA" id="ARBA00023157"/>
    </source>
</evidence>
<comment type="subcellular location">
    <subcellularLocation>
        <location evidence="1 7">Secreted</location>
    </subcellularLocation>
</comment>
<dbReference type="CTD" id="4879"/>
<dbReference type="Ensembl" id="ENSAPOT00000032435.1">
    <property type="protein sequence ID" value="ENSAPOP00000013459.1"/>
    <property type="gene ID" value="ENSAPOG00000016295.1"/>
</dbReference>
<feature type="chain" id="PRO_5018728060" evidence="9">
    <location>
        <begin position="32"/>
        <end position="146"/>
    </location>
</feature>
<protein>
    <submittedName>
        <fullName evidence="10">Brain natriuretic peptide-like</fullName>
    </submittedName>
</protein>